<dbReference type="Proteomes" id="UP001243375">
    <property type="component" value="Unassembled WGS sequence"/>
</dbReference>
<keyword evidence="2" id="KW-1185">Reference proteome</keyword>
<protein>
    <submittedName>
        <fullName evidence="1">Uncharacterized protein</fullName>
    </submittedName>
</protein>
<evidence type="ECO:0000313" key="1">
    <source>
        <dbReference type="EMBL" id="KAJ9120587.1"/>
    </source>
</evidence>
<organism evidence="1 2">
    <name type="scientific">Naganishia vaughanmartiniae</name>
    <dbReference type="NCBI Taxonomy" id="1424756"/>
    <lineage>
        <taxon>Eukaryota</taxon>
        <taxon>Fungi</taxon>
        <taxon>Dikarya</taxon>
        <taxon>Basidiomycota</taxon>
        <taxon>Agaricomycotina</taxon>
        <taxon>Tremellomycetes</taxon>
        <taxon>Filobasidiales</taxon>
        <taxon>Filobasidiaceae</taxon>
        <taxon>Naganishia</taxon>
    </lineage>
</organism>
<proteinExistence type="predicted"/>
<accession>A0ACC2XCY8</accession>
<name>A0ACC2XCY8_9TREE</name>
<dbReference type="EMBL" id="JASBWU010000006">
    <property type="protein sequence ID" value="KAJ9120587.1"/>
    <property type="molecule type" value="Genomic_DNA"/>
</dbReference>
<gene>
    <name evidence="1" type="ORF">QFC22_002516</name>
</gene>
<evidence type="ECO:0000313" key="2">
    <source>
        <dbReference type="Proteomes" id="UP001243375"/>
    </source>
</evidence>
<sequence length="611" mass="67905">MKKSIWSLTTATLFFVCSLFSLLNATSALPTPGPHQLDVGPLIPHQSRACDPDFHSNNYRRWTKLDAAHVLQKRQLGGREWMAIQHLFKKDNNGPSTRSVDHLQFQLALRLTPRDQTLVSRKLREMHDPAHKSFRRYLGREETFKLLSPSEAALDLAYSFLSQNGIPASQVERTDDNQTLSFWVEIEKANRMLNADFAVHRLDADTDIVLNSTKKRQRRCNAALYQLGTEKYSLPQALAKYVGHINPGSDFRQVEPHVRPNTRIPDPHNLNRTMHSNAWNLAAPHSPPLVSGLKTCDVEVTPDCLRAIYHMPVPAAKDTKGVSVATLNLRPYMSVPEDLKAGFARYGGGRIPPSYLPAKIDIDVPGVSQSTDTPDPSEPDLDLEIMVPLVYPMTVYDLQGEFKRSWARMCIFYPFERRPGLTCMVCEMSSSVAQRNVLSNFGLVGRYGAVQQLGQGSYPRPDVLSVSYGATECSFECEQYYCGMTDALSLQGTTLLASSGDNGNQDIQDPGLCPYWVSVGATQTNYGSTVTSLQVVSNNDRGWTFDSSGGFSTGCPPPDWQIKAIQEYTKKHFSETWGQFQTNAGVPDVAAQVGGSPIFHLGKCFLTLFSA</sequence>
<reference evidence="1" key="1">
    <citation type="submission" date="2023-04" db="EMBL/GenBank/DDBJ databases">
        <title>Draft Genome sequencing of Naganishia species isolated from polar environments using Oxford Nanopore Technology.</title>
        <authorList>
            <person name="Leo P."/>
            <person name="Venkateswaran K."/>
        </authorList>
    </citation>
    <scope>NUCLEOTIDE SEQUENCE</scope>
    <source>
        <strain evidence="1">MNA-CCFEE 5425</strain>
    </source>
</reference>
<comment type="caution">
    <text evidence="1">The sequence shown here is derived from an EMBL/GenBank/DDBJ whole genome shotgun (WGS) entry which is preliminary data.</text>
</comment>